<protein>
    <submittedName>
        <fullName evidence="4">DNA adenine methylase</fullName>
    </submittedName>
</protein>
<dbReference type="AlphaFoldDB" id="A0A8J7FMI9"/>
<keyword evidence="5" id="KW-1185">Reference proteome</keyword>
<keyword evidence="2" id="KW-0808">Transferase</keyword>
<evidence type="ECO:0000256" key="3">
    <source>
        <dbReference type="ARBA" id="ARBA00022691"/>
    </source>
</evidence>
<dbReference type="GO" id="GO:0009007">
    <property type="term" value="F:site-specific DNA-methyltransferase (adenine-specific) activity"/>
    <property type="evidence" value="ECO:0007669"/>
    <property type="project" value="UniProtKB-EC"/>
</dbReference>
<organism evidence="4 5">
    <name type="scientific">Plectonema cf. radiosum LEGE 06105</name>
    <dbReference type="NCBI Taxonomy" id="945769"/>
    <lineage>
        <taxon>Bacteria</taxon>
        <taxon>Bacillati</taxon>
        <taxon>Cyanobacteriota</taxon>
        <taxon>Cyanophyceae</taxon>
        <taxon>Oscillatoriophycideae</taxon>
        <taxon>Oscillatoriales</taxon>
        <taxon>Microcoleaceae</taxon>
        <taxon>Plectonema</taxon>
    </lineage>
</organism>
<accession>A0A8J7FMI9</accession>
<dbReference type="GO" id="GO:0006298">
    <property type="term" value="P:mismatch repair"/>
    <property type="evidence" value="ECO:0007669"/>
    <property type="project" value="TreeGrafter"/>
</dbReference>
<keyword evidence="3" id="KW-0949">S-adenosyl-L-methionine</keyword>
<dbReference type="PRINTS" id="PR00505">
    <property type="entry name" value="D12N6MTFRASE"/>
</dbReference>
<dbReference type="PIRSF" id="PIRSF000398">
    <property type="entry name" value="M_m6A_EcoRV"/>
    <property type="match status" value="1"/>
</dbReference>
<gene>
    <name evidence="4" type="ORF">IQ247_26305</name>
</gene>
<sequence length="317" mass="36554">MIKSPLRYPGGKSKAVNQIAECLPDSFSEYREPFVGGGSIFIYLKQKFPHLKIWINDLNRELFLFWKYSQSDLPKLVEEIRSIKKQYANGKLLFKELTSVDVNKLPDFDRAVRFFVLNRITFSGTVESGGFSQQAFHQRFTYSSIDRLEKLAQILTSDVIITNLDYSELLKSEPESFCAEILPHKIVREKKDKDIFIFLDPPYFAATKSKLYGKNGDLHSSFNHQRFASLVTNCPQKWLITYDDSPCIRENFKSAQIQDWELQYGMNNYKQGSAAKGKELFIANYEIGSKSKINTNSHEKQLSPLQLSLDLSLIIQI</sequence>
<dbReference type="RefSeq" id="WP_193924536.1">
    <property type="nucleotide sequence ID" value="NZ_JADEWL010000141.1"/>
</dbReference>
<dbReference type="InterPro" id="IPR012327">
    <property type="entry name" value="MeTrfase_D12"/>
</dbReference>
<name>A0A8J7FMI9_9CYAN</name>
<dbReference type="GO" id="GO:0043565">
    <property type="term" value="F:sequence-specific DNA binding"/>
    <property type="evidence" value="ECO:0007669"/>
    <property type="project" value="TreeGrafter"/>
</dbReference>
<comment type="caution">
    <text evidence="4">The sequence shown here is derived from an EMBL/GenBank/DDBJ whole genome shotgun (WGS) entry which is preliminary data.</text>
</comment>
<reference evidence="4" key="1">
    <citation type="submission" date="2020-10" db="EMBL/GenBank/DDBJ databases">
        <authorList>
            <person name="Castelo-Branco R."/>
            <person name="Eusebio N."/>
            <person name="Adriana R."/>
            <person name="Vieira A."/>
            <person name="Brugerolle De Fraissinette N."/>
            <person name="Rezende De Castro R."/>
            <person name="Schneider M.P."/>
            <person name="Vasconcelos V."/>
            <person name="Leao P.N."/>
        </authorList>
    </citation>
    <scope>NUCLEOTIDE SEQUENCE</scope>
    <source>
        <strain evidence="4">LEGE 06105</strain>
    </source>
</reference>
<evidence type="ECO:0000256" key="2">
    <source>
        <dbReference type="ARBA" id="ARBA00022679"/>
    </source>
</evidence>
<dbReference type="SUPFAM" id="SSF53335">
    <property type="entry name" value="S-adenosyl-L-methionine-dependent methyltransferases"/>
    <property type="match status" value="1"/>
</dbReference>
<dbReference type="GO" id="GO:0032259">
    <property type="term" value="P:methylation"/>
    <property type="evidence" value="ECO:0007669"/>
    <property type="project" value="UniProtKB-KW"/>
</dbReference>
<proteinExistence type="predicted"/>
<evidence type="ECO:0000256" key="1">
    <source>
        <dbReference type="ARBA" id="ARBA00022603"/>
    </source>
</evidence>
<dbReference type="EMBL" id="JADEWL010000141">
    <property type="protein sequence ID" value="MBE9216131.1"/>
    <property type="molecule type" value="Genomic_DNA"/>
</dbReference>
<keyword evidence="1 4" id="KW-0489">Methyltransferase</keyword>
<dbReference type="GO" id="GO:1904047">
    <property type="term" value="F:S-adenosyl-L-methionine binding"/>
    <property type="evidence" value="ECO:0007669"/>
    <property type="project" value="TreeGrafter"/>
</dbReference>
<dbReference type="PANTHER" id="PTHR30481:SF2">
    <property type="entry name" value="SITE-SPECIFIC DNA-METHYLTRANSFERASE (ADENINE-SPECIFIC)"/>
    <property type="match status" value="1"/>
</dbReference>
<evidence type="ECO:0000313" key="5">
    <source>
        <dbReference type="Proteomes" id="UP000620559"/>
    </source>
</evidence>
<dbReference type="InterPro" id="IPR029063">
    <property type="entry name" value="SAM-dependent_MTases_sf"/>
</dbReference>
<evidence type="ECO:0000313" key="4">
    <source>
        <dbReference type="EMBL" id="MBE9216131.1"/>
    </source>
</evidence>
<dbReference type="Pfam" id="PF02086">
    <property type="entry name" value="MethyltransfD12"/>
    <property type="match status" value="2"/>
</dbReference>
<dbReference type="InterPro" id="IPR012263">
    <property type="entry name" value="M_m6A_EcoRV"/>
</dbReference>
<dbReference type="Gene3D" id="3.40.50.150">
    <property type="entry name" value="Vaccinia Virus protein VP39"/>
    <property type="match status" value="2"/>
</dbReference>
<dbReference type="Proteomes" id="UP000620559">
    <property type="component" value="Unassembled WGS sequence"/>
</dbReference>
<dbReference type="GO" id="GO:0009307">
    <property type="term" value="P:DNA restriction-modification system"/>
    <property type="evidence" value="ECO:0007669"/>
    <property type="project" value="InterPro"/>
</dbReference>
<dbReference type="PANTHER" id="PTHR30481">
    <property type="entry name" value="DNA ADENINE METHYLASE"/>
    <property type="match status" value="1"/>
</dbReference>